<name>A0A2N4U3H3_9BURK</name>
<comment type="caution">
    <text evidence="3">The sequence shown here is derived from an EMBL/GenBank/DDBJ whole genome shotgun (WGS) entry which is preliminary data.</text>
</comment>
<dbReference type="GO" id="GO:0016829">
    <property type="term" value="F:lyase activity"/>
    <property type="evidence" value="ECO:0007669"/>
    <property type="project" value="UniProtKB-KW"/>
</dbReference>
<dbReference type="PANTHER" id="PTHR11941:SF54">
    <property type="entry name" value="ENOYL-COA HYDRATASE, MITOCHONDRIAL"/>
    <property type="match status" value="1"/>
</dbReference>
<sequence length="257" mass="27874">MGGSILLANSGSKVMAIDSPKRANRIEPDDLAVLHSHIDQLAVNKEVRAIILTGTGKHFSAGYDLTSILATVEEDPTAATAVNPFGTMVDAFEALPQPIICAMNGGVYGGATDLALACDLRLAVPHTQMFMPAARLGLHYYLHGMQRYVSRLGFNTAKRLFLFAENMDAQQMLQTGFVDRIVAAEELESEARNAALAVAGFAPLAVQGMKQALNRLAHDTLNVEEFARNETACLRSSDIKEGVTAWQEKRTPKFQAR</sequence>
<dbReference type="Gene3D" id="1.10.12.10">
    <property type="entry name" value="Lyase 2-enoyl-coa Hydratase, Chain A, domain 2"/>
    <property type="match status" value="1"/>
</dbReference>
<dbReference type="EMBL" id="PDNW01000009">
    <property type="protein sequence ID" value="PLC49561.1"/>
    <property type="molecule type" value="Genomic_DNA"/>
</dbReference>
<proteinExistence type="inferred from homology"/>
<dbReference type="InterPro" id="IPR014748">
    <property type="entry name" value="Enoyl-CoA_hydra_C"/>
</dbReference>
<evidence type="ECO:0000313" key="4">
    <source>
        <dbReference type="Proteomes" id="UP000234190"/>
    </source>
</evidence>
<keyword evidence="4" id="KW-1185">Reference proteome</keyword>
<dbReference type="CDD" id="cd06558">
    <property type="entry name" value="crotonase-like"/>
    <property type="match status" value="1"/>
</dbReference>
<dbReference type="Pfam" id="PF00378">
    <property type="entry name" value="ECH_1"/>
    <property type="match status" value="1"/>
</dbReference>
<dbReference type="InterPro" id="IPR029045">
    <property type="entry name" value="ClpP/crotonase-like_dom_sf"/>
</dbReference>
<dbReference type="Gene3D" id="3.90.226.10">
    <property type="entry name" value="2-enoyl-CoA Hydratase, Chain A, domain 1"/>
    <property type="match status" value="1"/>
</dbReference>
<dbReference type="GO" id="GO:0006635">
    <property type="term" value="P:fatty acid beta-oxidation"/>
    <property type="evidence" value="ECO:0007669"/>
    <property type="project" value="TreeGrafter"/>
</dbReference>
<comment type="similarity">
    <text evidence="1">Belongs to the enoyl-CoA hydratase/isomerase family.</text>
</comment>
<evidence type="ECO:0000313" key="3">
    <source>
        <dbReference type="EMBL" id="PLC49561.1"/>
    </source>
</evidence>
<gene>
    <name evidence="3" type="ORF">CR159_11500</name>
</gene>
<dbReference type="Proteomes" id="UP000234190">
    <property type="component" value="Unassembled WGS sequence"/>
</dbReference>
<reference evidence="3 4" key="1">
    <citation type="submission" date="2017-10" db="EMBL/GenBank/DDBJ databases">
        <title>Two draft genome sequences of Pusillimonas sp. strains isolated from a nitrate- and radionuclide-contaminated groundwater in Russia.</title>
        <authorList>
            <person name="Grouzdev D.S."/>
            <person name="Tourova T.P."/>
            <person name="Goeva M.A."/>
            <person name="Babich T.L."/>
            <person name="Sokolova D.S."/>
            <person name="Abdullin R."/>
            <person name="Poltaraus A.B."/>
            <person name="Toshchakov S.V."/>
            <person name="Nazina T.N."/>
        </authorList>
    </citation>
    <scope>NUCLEOTIDE SEQUENCE [LARGE SCALE GENOMIC DNA]</scope>
    <source>
        <strain evidence="3 4">JR1/69-3-13</strain>
    </source>
</reference>
<evidence type="ECO:0000256" key="1">
    <source>
        <dbReference type="ARBA" id="ARBA00005254"/>
    </source>
</evidence>
<organism evidence="3 4">
    <name type="scientific">Pollutimonas subterranea</name>
    <dbReference type="NCBI Taxonomy" id="2045210"/>
    <lineage>
        <taxon>Bacteria</taxon>
        <taxon>Pseudomonadati</taxon>
        <taxon>Pseudomonadota</taxon>
        <taxon>Betaproteobacteria</taxon>
        <taxon>Burkholderiales</taxon>
        <taxon>Alcaligenaceae</taxon>
        <taxon>Pollutimonas</taxon>
    </lineage>
</organism>
<dbReference type="AlphaFoldDB" id="A0A2N4U3H3"/>
<keyword evidence="2" id="KW-0456">Lyase</keyword>
<dbReference type="PANTHER" id="PTHR11941">
    <property type="entry name" value="ENOYL-COA HYDRATASE-RELATED"/>
    <property type="match status" value="1"/>
</dbReference>
<evidence type="ECO:0000256" key="2">
    <source>
        <dbReference type="ARBA" id="ARBA00023239"/>
    </source>
</evidence>
<protein>
    <submittedName>
        <fullName evidence="3">3-hydroxybutyryl-CoA dehydratase</fullName>
    </submittedName>
</protein>
<dbReference type="OrthoDB" id="2862111at2"/>
<dbReference type="InterPro" id="IPR001753">
    <property type="entry name" value="Enoyl-CoA_hydra/iso"/>
</dbReference>
<dbReference type="SUPFAM" id="SSF52096">
    <property type="entry name" value="ClpP/crotonase"/>
    <property type="match status" value="1"/>
</dbReference>
<accession>A0A2N4U3H3</accession>